<keyword evidence="2" id="KW-1185">Reference proteome</keyword>
<keyword evidence="1" id="KW-0808">Transferase</keyword>
<dbReference type="InterPro" id="IPR029044">
    <property type="entry name" value="Nucleotide-diphossugar_trans"/>
</dbReference>
<dbReference type="Gene3D" id="3.90.550.10">
    <property type="entry name" value="Spore Coat Polysaccharide Biosynthesis Protein SpsA, Chain A"/>
    <property type="match status" value="1"/>
</dbReference>
<dbReference type="RefSeq" id="WP_253529848.1">
    <property type="nucleotide sequence ID" value="NZ_JAMZEL010000008.1"/>
</dbReference>
<accession>A0ABT1FRH9</accession>
<organism evidence="1 2">
    <name type="scientific">Runella salmonicolor</name>
    <dbReference type="NCBI Taxonomy" id="2950278"/>
    <lineage>
        <taxon>Bacteria</taxon>
        <taxon>Pseudomonadati</taxon>
        <taxon>Bacteroidota</taxon>
        <taxon>Cytophagia</taxon>
        <taxon>Cytophagales</taxon>
        <taxon>Spirosomataceae</taxon>
        <taxon>Runella</taxon>
    </lineage>
</organism>
<evidence type="ECO:0000313" key="2">
    <source>
        <dbReference type="Proteomes" id="UP001204772"/>
    </source>
</evidence>
<name>A0ABT1FRH9_9BACT</name>
<comment type="caution">
    <text evidence="1">The sequence shown here is derived from an EMBL/GenBank/DDBJ whole genome shotgun (WGS) entry which is preliminary data.</text>
</comment>
<dbReference type="EMBL" id="JAMZEL010000008">
    <property type="protein sequence ID" value="MCP1384369.1"/>
    <property type="molecule type" value="Genomic_DNA"/>
</dbReference>
<reference evidence="1 2" key="1">
    <citation type="submission" date="2022-06" db="EMBL/GenBank/DDBJ databases">
        <title>Runella sp. S5 genome sequencing.</title>
        <authorList>
            <person name="Park S."/>
        </authorList>
    </citation>
    <scope>NUCLEOTIDE SEQUENCE [LARGE SCALE GENOMIC DNA]</scope>
    <source>
        <strain evidence="1 2">S5</strain>
    </source>
</reference>
<protein>
    <submittedName>
        <fullName evidence="1">Nucleotide-diphospho-sugar transferase</fullName>
    </submittedName>
</protein>
<dbReference type="GO" id="GO:0016740">
    <property type="term" value="F:transferase activity"/>
    <property type="evidence" value="ECO:0007669"/>
    <property type="project" value="UniProtKB-KW"/>
</dbReference>
<gene>
    <name evidence="1" type="ORF">NCI00_18145</name>
</gene>
<evidence type="ECO:0000313" key="1">
    <source>
        <dbReference type="EMBL" id="MCP1384369.1"/>
    </source>
</evidence>
<sequence length="292" mass="34358">MSPILFLIFNRPKQTKLVFEQIRKAKPRKLFIAADGPRSKIKGEIELCNEARSITNLIDWDCEVNTLFRPTNLGCGKAVSEAIDWFFENVKEGIILEDDCLPDQTFFSFCTELLDYYRDDERVAHIAGSNHQLGNWRGEGSYYFSNFVHIWGWATWKRAWNYYDFTCKNFQSKGLQKMEPMMQIALKKTLSGELDTWDLQWNYAVVNNNKLSIIPNISLIKNIGYDSLYSTHTKKEPKWIKKMKYGKIETIIHPNEVSINVEADIYSRKIFGWNKFKAILLSLYFFYKKIFK</sequence>
<dbReference type="SUPFAM" id="SSF53448">
    <property type="entry name" value="Nucleotide-diphospho-sugar transferases"/>
    <property type="match status" value="1"/>
</dbReference>
<dbReference type="Proteomes" id="UP001204772">
    <property type="component" value="Unassembled WGS sequence"/>
</dbReference>
<proteinExistence type="predicted"/>